<dbReference type="SMART" id="SM00481">
    <property type="entry name" value="POLIIIAc"/>
    <property type="match status" value="1"/>
</dbReference>
<feature type="domain" description="Polymerase/histidinol phosphatase N-terminal" evidence="15">
    <location>
        <begin position="312"/>
        <end position="379"/>
    </location>
</feature>
<keyword evidence="10 12" id="KW-0239">DNA-directed DNA polymerase</keyword>
<name>A0ABS4G1V4_9CLOT</name>
<dbReference type="Pfam" id="PF07733">
    <property type="entry name" value="DNA_pol3_alpha"/>
    <property type="match status" value="2"/>
</dbReference>
<keyword evidence="5 12" id="KW-0548">Nucleotidyltransferase</keyword>
<comment type="caution">
    <text evidence="16">The sequence shown here is derived from an EMBL/GenBank/DDBJ whole genome shotgun (WGS) entry which is preliminary data.</text>
</comment>
<evidence type="ECO:0000256" key="4">
    <source>
        <dbReference type="ARBA" id="ARBA00022679"/>
    </source>
</evidence>
<evidence type="ECO:0000259" key="15">
    <source>
        <dbReference type="SMART" id="SM00481"/>
    </source>
</evidence>
<dbReference type="Pfam" id="PF00929">
    <property type="entry name" value="RNase_T"/>
    <property type="match status" value="1"/>
</dbReference>
<evidence type="ECO:0000256" key="7">
    <source>
        <dbReference type="ARBA" id="ARBA00022722"/>
    </source>
</evidence>
<dbReference type="NCBIfam" id="TIGR00573">
    <property type="entry name" value="dnaq"/>
    <property type="match status" value="1"/>
</dbReference>
<dbReference type="Gene3D" id="3.30.1900.20">
    <property type="match status" value="2"/>
</dbReference>
<dbReference type="CDD" id="cd06127">
    <property type="entry name" value="DEDDh"/>
    <property type="match status" value="1"/>
</dbReference>
<dbReference type="InterPro" id="IPR044923">
    <property type="entry name" value="PolC_middle_finger_sf"/>
</dbReference>
<dbReference type="RefSeq" id="WP_245250518.1">
    <property type="nucleotide sequence ID" value="NZ_JAGGKC010000006.1"/>
</dbReference>
<feature type="domain" description="Exonuclease" evidence="14">
    <location>
        <begin position="394"/>
        <end position="559"/>
    </location>
</feature>
<dbReference type="InterPro" id="IPR036397">
    <property type="entry name" value="RNaseH_sf"/>
</dbReference>
<evidence type="ECO:0000256" key="9">
    <source>
        <dbReference type="ARBA" id="ARBA00022839"/>
    </source>
</evidence>
<dbReference type="InterPro" id="IPR006308">
    <property type="entry name" value="Pol_III_a_PolC-type_gram_pos"/>
</dbReference>
<evidence type="ECO:0000256" key="2">
    <source>
        <dbReference type="ARBA" id="ARBA00004496"/>
    </source>
</evidence>
<dbReference type="PANTHER" id="PTHR32294">
    <property type="entry name" value="DNA POLYMERASE III SUBUNIT ALPHA"/>
    <property type="match status" value="1"/>
</dbReference>
<dbReference type="Pfam" id="PF14579">
    <property type="entry name" value="HHH_6"/>
    <property type="match status" value="1"/>
</dbReference>
<dbReference type="InterPro" id="IPR004805">
    <property type="entry name" value="DnaE2/DnaE/PolC"/>
</dbReference>
<dbReference type="InterPro" id="IPR006054">
    <property type="entry name" value="DnaQ"/>
</dbReference>
<evidence type="ECO:0000313" key="16">
    <source>
        <dbReference type="EMBL" id="MBP1918518.1"/>
    </source>
</evidence>
<dbReference type="InterPro" id="IPR029460">
    <property type="entry name" value="DNAPol_HHH"/>
</dbReference>
<comment type="function">
    <text evidence="1 12">Required for replicative DNA synthesis. This DNA polymerase also exhibits 3' to 5' exonuclease activity.</text>
</comment>
<dbReference type="Pfam" id="PF01336">
    <property type="entry name" value="tRNA_anti-codon"/>
    <property type="match status" value="1"/>
</dbReference>
<dbReference type="Pfam" id="PF17657">
    <property type="entry name" value="DNA_pol3_finger"/>
    <property type="match status" value="1"/>
</dbReference>
<dbReference type="NCBIfam" id="NF001688">
    <property type="entry name" value="PRK00448.1"/>
    <property type="match status" value="1"/>
</dbReference>
<dbReference type="GO" id="GO:0003887">
    <property type="term" value="F:DNA-directed DNA polymerase activity"/>
    <property type="evidence" value="ECO:0007669"/>
    <property type="project" value="UniProtKB-EC"/>
</dbReference>
<keyword evidence="9 12" id="KW-0269">Exonuclease</keyword>
<comment type="subcellular location">
    <subcellularLocation>
        <location evidence="2 12">Cytoplasm</location>
    </subcellularLocation>
</comment>
<feature type="compositionally biased region" description="Basic and acidic residues" evidence="13">
    <location>
        <begin position="180"/>
        <end position="198"/>
    </location>
</feature>
<dbReference type="Gene3D" id="1.10.150.700">
    <property type="entry name" value="PolC, middle finger domain"/>
    <property type="match status" value="2"/>
</dbReference>
<dbReference type="EMBL" id="JAGGKC010000006">
    <property type="protein sequence ID" value="MBP1918518.1"/>
    <property type="molecule type" value="Genomic_DNA"/>
</dbReference>
<evidence type="ECO:0000256" key="6">
    <source>
        <dbReference type="ARBA" id="ARBA00022705"/>
    </source>
</evidence>
<dbReference type="SUPFAM" id="SSF53098">
    <property type="entry name" value="Ribonuclease H-like"/>
    <property type="match status" value="1"/>
</dbReference>
<reference evidence="16 17" key="1">
    <citation type="submission" date="2021-03" db="EMBL/GenBank/DDBJ databases">
        <title>Genomic Encyclopedia of Type Strains, Phase IV (KMG-IV): sequencing the most valuable type-strain genomes for metagenomic binning, comparative biology and taxonomic classification.</title>
        <authorList>
            <person name="Goeker M."/>
        </authorList>
    </citation>
    <scope>NUCLEOTIDE SEQUENCE [LARGE SCALE GENOMIC DNA]</scope>
    <source>
        <strain evidence="16 17">DSM 6139</strain>
    </source>
</reference>
<dbReference type="Gene3D" id="2.40.50.140">
    <property type="entry name" value="Nucleic acid-binding proteins"/>
    <property type="match status" value="1"/>
</dbReference>
<dbReference type="InterPro" id="IPR040982">
    <property type="entry name" value="DNA_pol3_finger"/>
</dbReference>
<dbReference type="Gene3D" id="3.30.420.10">
    <property type="entry name" value="Ribonuclease H-like superfamily/Ribonuclease H"/>
    <property type="match status" value="1"/>
</dbReference>
<evidence type="ECO:0000256" key="3">
    <source>
        <dbReference type="ARBA" id="ARBA00022490"/>
    </source>
</evidence>
<feature type="region of interest" description="Disordered" evidence="13">
    <location>
        <begin position="178"/>
        <end position="198"/>
    </location>
</feature>
<evidence type="ECO:0000256" key="5">
    <source>
        <dbReference type="ARBA" id="ARBA00022695"/>
    </source>
</evidence>
<dbReference type="NCBIfam" id="TIGR01405">
    <property type="entry name" value="polC_Gram_pos"/>
    <property type="match status" value="1"/>
</dbReference>
<dbReference type="InterPro" id="IPR004365">
    <property type="entry name" value="NA-bd_OB_tRNA"/>
</dbReference>
<keyword evidence="3 12" id="KW-0963">Cytoplasm</keyword>
<dbReference type="InterPro" id="IPR012340">
    <property type="entry name" value="NA-bd_OB-fold"/>
</dbReference>
<sequence>MDIIHSLSGENSLKNYDIDGVLKVEYLSKSKAFRVFLRSSSLLDPSVKEPIGGFLSKAFSFEGEVKVVDILRDPSAEIKDRILGMFLSDPLTMSFIKDSKVVEGEGRVSISHYSDIFMKSFKSKEQDKLMKRYMKEYYGKDVNIELKYTPETTPMKAESELLPDPGIIQSVKNVSAPVFREPKEEKENKDSKSESGEVYGKRIKEPVTAISELDDNSGVSVICGEVFKLEDKELRSGKTLKMIYVTDGTSSLPAKLFLKKDETIDGLKEGSYMKLRGNVAVDLYSKELTMMVKDINRMEKAKREDRSKLKRIELHAHSSMSALDATVPVSRLMEAAKNFGHPAFAITDHGVVQAYPEAMDTAKKLGIKMIYGMEAYVVNDAIDIASGLVEEHGRFVVFDIETTGFSSQNDRIIEIGAVKLQDGEVVDRFSTFVDPEVPVPYKITELTGIRDSMVMGQPKIRDVIPKFLDFIGDSILVAHNAYFDVGFIRKNAGDIGLKFNNPIVDTVPMARFLYRELKRHKLDVIAKHLGINMGSHHRAVDDAMTTVEILKRSFKKMEDMGIQSLAELNERNRKEADVTKLPMYHATILVRNQEGLKSLYQMVSSSHLDTFFKKPRIKKSMLQEKREGLLIGSACSNSELMRYILEGRTEEEIEEVAAFYDYLEVQPEGNNTHLFKDGRIRDREQLRNLTKKIISLGEKLGKLVVATGDVHYVDRDEKIYREIIVASQSFRESDTDVDLHFRTTDEMLTEFSYLGREKAEELVVHNTHKVADMIGDVLPIPKGTFPPKIEGADEEIRKMTMDMAHELYGDVLPEIVKSRVDKELNSIISNGYAVLYLIAHKLVAKSLSDGYLVGSRGSVGSSLVATFTGITEVNGLPPHYRCTSCRHSEFISDNSVSSGADLPEKDCPVCGEKLVRDGHDIPFETFLGFEGDKEPDIDLNFSGEYQGIVHKYTEELFGKGYVFKAGTIGTVADKTAYGYVKKYYEEKEVNLPGAEIERLAKGLTGVKRTTGQHPGGIMVVPRDNDIHNFTPIQRPADDSDSDVTTTHFDYHSISGRLLKLDILGHDDPTVLRMLQDLTGIDPKSLPLNDARVLSLFLGTDALGVTPDELGVALGCLGLPEFGTKFVRGMLQDTKPKSFADLVRISGLSHGTDVWLNNAQYYIKNGDTTLSDCISTRDDIMVYLIYKGLPPKTSFNIMEKVRKGKGLSDEFEAVMREHDVPEWYIESCKKIKYMFPKGHAVAYVMMAMRIAWFKVYRPLAYYCAYFSVRAEDFDAGLILKGEDTVRTRLEELYALGNAASNKEKNLITVLELAYELYKRGLRFKGIDLYKSDGTRFLIEDGDIRPPINALVGIGANAAASICEEARKGEFISKEDLRTRCRVSRTVIETLEESGALEGLSDTNQISLFSL</sequence>
<keyword evidence="4 12" id="KW-0808">Transferase</keyword>
<evidence type="ECO:0000256" key="12">
    <source>
        <dbReference type="HAMAP-Rule" id="MF_00356"/>
    </source>
</evidence>
<organism evidence="16 17">
    <name type="scientific">Youngiibacter multivorans</name>
    <dbReference type="NCBI Taxonomy" id="937251"/>
    <lineage>
        <taxon>Bacteria</taxon>
        <taxon>Bacillati</taxon>
        <taxon>Bacillota</taxon>
        <taxon>Clostridia</taxon>
        <taxon>Eubacteriales</taxon>
        <taxon>Clostridiaceae</taxon>
        <taxon>Youngiibacter</taxon>
    </lineage>
</organism>
<keyword evidence="17" id="KW-1185">Reference proteome</keyword>
<comment type="catalytic activity">
    <reaction evidence="11 12">
        <text>DNA(n) + a 2'-deoxyribonucleoside 5'-triphosphate = DNA(n+1) + diphosphate</text>
        <dbReference type="Rhea" id="RHEA:22508"/>
        <dbReference type="Rhea" id="RHEA-COMP:17339"/>
        <dbReference type="Rhea" id="RHEA-COMP:17340"/>
        <dbReference type="ChEBI" id="CHEBI:33019"/>
        <dbReference type="ChEBI" id="CHEBI:61560"/>
        <dbReference type="ChEBI" id="CHEBI:173112"/>
        <dbReference type="EC" id="2.7.7.7"/>
    </reaction>
</comment>
<dbReference type="InterPro" id="IPR013520">
    <property type="entry name" value="Ribonucl_H"/>
</dbReference>
<dbReference type="HAMAP" id="MF_00356">
    <property type="entry name" value="DNApol_PolC"/>
    <property type="match status" value="1"/>
</dbReference>
<proteinExistence type="inferred from homology"/>
<dbReference type="InterPro" id="IPR011708">
    <property type="entry name" value="DNA_pol3_alpha_NTPase_dom"/>
</dbReference>
<dbReference type="CDD" id="cd07435">
    <property type="entry name" value="PHP_PolIIIA_POLC"/>
    <property type="match status" value="1"/>
</dbReference>
<dbReference type="CDD" id="cd04484">
    <property type="entry name" value="polC_OBF"/>
    <property type="match status" value="1"/>
</dbReference>
<protein>
    <recommendedName>
        <fullName evidence="12">DNA polymerase III PolC-type</fullName>
        <shortName evidence="12">PolIII</shortName>
        <ecNumber evidence="12">2.7.7.7</ecNumber>
    </recommendedName>
</protein>
<dbReference type="InterPro" id="IPR012337">
    <property type="entry name" value="RNaseH-like_sf"/>
</dbReference>
<keyword evidence="6 12" id="KW-0235">DNA replication</keyword>
<evidence type="ECO:0000256" key="11">
    <source>
        <dbReference type="ARBA" id="ARBA00049244"/>
    </source>
</evidence>
<keyword evidence="8 12" id="KW-0378">Hydrolase</keyword>
<dbReference type="SMART" id="SM00479">
    <property type="entry name" value="EXOIII"/>
    <property type="match status" value="1"/>
</dbReference>
<comment type="similarity">
    <text evidence="12">Belongs to the DNA polymerase type-C family. PolC subfamily.</text>
</comment>
<evidence type="ECO:0000313" key="17">
    <source>
        <dbReference type="Proteomes" id="UP001519271"/>
    </source>
</evidence>
<evidence type="ECO:0000256" key="13">
    <source>
        <dbReference type="SAM" id="MobiDB-lite"/>
    </source>
</evidence>
<dbReference type="Gene3D" id="1.10.150.870">
    <property type="match status" value="1"/>
</dbReference>
<evidence type="ECO:0000256" key="10">
    <source>
        <dbReference type="ARBA" id="ARBA00022932"/>
    </source>
</evidence>
<keyword evidence="7 12" id="KW-0540">Nuclease</keyword>
<evidence type="ECO:0000259" key="14">
    <source>
        <dbReference type="SMART" id="SM00479"/>
    </source>
</evidence>
<dbReference type="InterPro" id="IPR003141">
    <property type="entry name" value="Pol/His_phosphatase_N"/>
</dbReference>
<dbReference type="EC" id="2.7.7.7" evidence="12"/>
<dbReference type="Gene3D" id="3.20.20.140">
    <property type="entry name" value="Metal-dependent hydrolases"/>
    <property type="match status" value="2"/>
</dbReference>
<evidence type="ECO:0000256" key="1">
    <source>
        <dbReference type="ARBA" id="ARBA00003452"/>
    </source>
</evidence>
<accession>A0ABS4G1V4</accession>
<gene>
    <name evidence="12" type="primary">polC</name>
    <name evidence="16" type="ORF">J2Z34_000994</name>
</gene>
<evidence type="ECO:0000256" key="8">
    <source>
        <dbReference type="ARBA" id="ARBA00022801"/>
    </source>
</evidence>
<dbReference type="Proteomes" id="UP001519271">
    <property type="component" value="Unassembled WGS sequence"/>
</dbReference>
<dbReference type="PANTHER" id="PTHR32294:SF5">
    <property type="entry name" value="DNA POLYMERASE III POLC-TYPE"/>
    <property type="match status" value="1"/>
</dbReference>